<dbReference type="Proteomes" id="UP000250918">
    <property type="component" value="Unassembled WGS sequence"/>
</dbReference>
<evidence type="ECO:0000313" key="2">
    <source>
        <dbReference type="Proteomes" id="UP000250918"/>
    </source>
</evidence>
<reference evidence="1 2" key="1">
    <citation type="journal article" date="2018" name="ISME J.">
        <title>A methanotrophic archaeon couples anaerobic oxidation of methane to Fe(III) reduction.</title>
        <authorList>
            <person name="Cai C."/>
            <person name="Leu A.O."/>
            <person name="Xie G.J."/>
            <person name="Guo J."/>
            <person name="Feng Y."/>
            <person name="Zhao J.X."/>
            <person name="Tyson G.W."/>
            <person name="Yuan Z."/>
            <person name="Hu S."/>
        </authorList>
    </citation>
    <scope>NUCLEOTIDE SEQUENCE [LARGE SCALE GENOMIC DNA]</scope>
    <source>
        <strain evidence="1">FeB_12</strain>
    </source>
</reference>
<protein>
    <submittedName>
        <fullName evidence="1">Uncharacterized protein</fullName>
    </submittedName>
</protein>
<evidence type="ECO:0000313" key="1">
    <source>
        <dbReference type="EMBL" id="PWB72811.1"/>
    </source>
</evidence>
<proteinExistence type="predicted"/>
<accession>A0A855X190</accession>
<dbReference type="SUPFAM" id="SSF116922">
    <property type="entry name" value="YugE-like"/>
    <property type="match status" value="1"/>
</dbReference>
<dbReference type="EMBL" id="PQAP01000073">
    <property type="protein sequence ID" value="PWB72811.1"/>
    <property type="molecule type" value="Genomic_DNA"/>
</dbReference>
<dbReference type="AlphaFoldDB" id="A0A855X190"/>
<comment type="caution">
    <text evidence="1">The sequence shown here is derived from an EMBL/GenBank/DDBJ whole genome shotgun (WGS) entry which is preliminary data.</text>
</comment>
<organism evidence="1 2">
    <name type="scientific">candidate division GN15 bacterium</name>
    <dbReference type="NCBI Taxonomy" id="2072418"/>
    <lineage>
        <taxon>Bacteria</taxon>
        <taxon>candidate division GN15</taxon>
    </lineage>
</organism>
<dbReference type="InterPro" id="IPR023162">
    <property type="entry name" value="Apc36109-like_dom_sf"/>
</dbReference>
<gene>
    <name evidence="1" type="ORF">C3F09_06065</name>
</gene>
<dbReference type="Gene3D" id="1.10.340.20">
    <property type="entry name" value="Apc36109-like domain"/>
    <property type="match status" value="1"/>
</dbReference>
<name>A0A855X190_9BACT</name>
<sequence length="99" mass="11116">MNKSNKANIKRYREQYQKVKSVIARHDPIGLLNQGAPEDEYELEISLILPMLCKSLSVTQLSAQLSSLFRDHYGDKTAGRKAMYEAIAADLMKLSGKDA</sequence>